<evidence type="ECO:0000313" key="7">
    <source>
        <dbReference type="EMBL" id="MDA0160835.1"/>
    </source>
</evidence>
<evidence type="ECO:0000259" key="6">
    <source>
        <dbReference type="PROSITE" id="PS51387"/>
    </source>
</evidence>
<evidence type="ECO:0000256" key="5">
    <source>
        <dbReference type="ARBA" id="ARBA00023002"/>
    </source>
</evidence>
<comment type="caution">
    <text evidence="7">The sequence shown here is derived from an EMBL/GenBank/DDBJ whole genome shotgun (WGS) entry which is preliminary data.</text>
</comment>
<comment type="similarity">
    <text evidence="2">Belongs to the oxygen-dependent FAD-linked oxidoreductase family.</text>
</comment>
<dbReference type="InterPro" id="IPR006094">
    <property type="entry name" value="Oxid_FAD_bind_N"/>
</dbReference>
<dbReference type="InterPro" id="IPR012951">
    <property type="entry name" value="BBE"/>
</dbReference>
<keyword evidence="3" id="KW-0285">Flavoprotein</keyword>
<sequence>MTFTSRLAPDLEGRVIGPADPAYDGARTVFAAHIDHRPALIARVAGPDDIARVIANARETGSELAVRGGGHSPAGHGVSDGGSVIDLSALRSLELDAARRTVWAGAGLTSGAFTVAAGEHGLATGFGDTGSVGIGGITLAGGIGFLVRKHGLTIDNLLAAEIVTADGRLRRVDAQTEPELFWALRGGGGNFGVVTRMKYRLHPVDTVIGGLLVLPATPEVITGFVAEADAAPDELSTIANVMLAPPLPFVSEERHGSPVVMARMVYAGEVEAGERALAPFRALAEPVADLLRPLRYPELYPDEQASRLFAVARTMFAGRVGTTQAETILERIGESSATLAACEIRVLGGAVARVPADATAFTHRASRTMLNVAAIYDPSTSERSEHEAWVRGLSAELDDGDPGAYAGLLDDEGPQRVRAAYPGTTWERLAAVKATYDPDNVFRLNQNIPPDA</sequence>
<dbReference type="InterPro" id="IPR006093">
    <property type="entry name" value="Oxy_OxRdtase_FAD_BS"/>
</dbReference>
<dbReference type="PANTHER" id="PTHR42973">
    <property type="entry name" value="BINDING OXIDOREDUCTASE, PUTATIVE (AFU_ORTHOLOGUE AFUA_1G17690)-RELATED"/>
    <property type="match status" value="1"/>
</dbReference>
<dbReference type="PANTHER" id="PTHR42973:SF39">
    <property type="entry name" value="FAD-BINDING PCMH-TYPE DOMAIN-CONTAINING PROTEIN"/>
    <property type="match status" value="1"/>
</dbReference>
<evidence type="ECO:0000313" key="8">
    <source>
        <dbReference type="Proteomes" id="UP001149140"/>
    </source>
</evidence>
<evidence type="ECO:0000256" key="3">
    <source>
        <dbReference type="ARBA" id="ARBA00022630"/>
    </source>
</evidence>
<dbReference type="EMBL" id="JAPDOD010000007">
    <property type="protein sequence ID" value="MDA0160835.1"/>
    <property type="molecule type" value="Genomic_DNA"/>
</dbReference>
<organism evidence="7 8">
    <name type="scientific">Solirubrobacter ginsenosidimutans</name>
    <dbReference type="NCBI Taxonomy" id="490573"/>
    <lineage>
        <taxon>Bacteria</taxon>
        <taxon>Bacillati</taxon>
        <taxon>Actinomycetota</taxon>
        <taxon>Thermoleophilia</taxon>
        <taxon>Solirubrobacterales</taxon>
        <taxon>Solirubrobacteraceae</taxon>
        <taxon>Solirubrobacter</taxon>
    </lineage>
</organism>
<dbReference type="SUPFAM" id="SSF55103">
    <property type="entry name" value="FAD-linked oxidases, C-terminal domain"/>
    <property type="match status" value="1"/>
</dbReference>
<protein>
    <submittedName>
        <fullName evidence="7">FAD-binding oxidoreductase</fullName>
    </submittedName>
</protein>
<dbReference type="Gene3D" id="3.30.465.10">
    <property type="match status" value="1"/>
</dbReference>
<dbReference type="SUPFAM" id="SSF56176">
    <property type="entry name" value="FAD-binding/transporter-associated domain-like"/>
    <property type="match status" value="1"/>
</dbReference>
<dbReference type="Gene3D" id="3.30.43.10">
    <property type="entry name" value="Uridine Diphospho-n-acetylenolpyruvylglucosamine Reductase, domain 2"/>
    <property type="match status" value="1"/>
</dbReference>
<feature type="domain" description="FAD-binding PCMH-type" evidence="6">
    <location>
        <begin position="34"/>
        <end position="204"/>
    </location>
</feature>
<dbReference type="Pfam" id="PF08031">
    <property type="entry name" value="BBE"/>
    <property type="match status" value="1"/>
</dbReference>
<keyword evidence="4" id="KW-0274">FAD</keyword>
<reference evidence="7" key="1">
    <citation type="submission" date="2022-10" db="EMBL/GenBank/DDBJ databases">
        <title>The WGS of Solirubrobacter ginsenosidimutans DSM 21036.</title>
        <authorList>
            <person name="Jiang Z."/>
        </authorList>
    </citation>
    <scope>NUCLEOTIDE SEQUENCE</scope>
    <source>
        <strain evidence="7">DSM 21036</strain>
    </source>
</reference>
<dbReference type="PROSITE" id="PS51387">
    <property type="entry name" value="FAD_PCMH"/>
    <property type="match status" value="1"/>
</dbReference>
<dbReference type="InterPro" id="IPR016169">
    <property type="entry name" value="FAD-bd_PCMH_sub2"/>
</dbReference>
<dbReference type="PROSITE" id="PS00862">
    <property type="entry name" value="OX2_COVAL_FAD"/>
    <property type="match status" value="1"/>
</dbReference>
<name>A0A9X3MTA8_9ACTN</name>
<dbReference type="Gene3D" id="3.40.462.20">
    <property type="match status" value="1"/>
</dbReference>
<comment type="cofactor">
    <cofactor evidence="1">
        <name>FAD</name>
        <dbReference type="ChEBI" id="CHEBI:57692"/>
    </cofactor>
</comment>
<dbReference type="InterPro" id="IPR050416">
    <property type="entry name" value="FAD-linked_Oxidoreductase"/>
</dbReference>
<dbReference type="InterPro" id="IPR016167">
    <property type="entry name" value="FAD-bd_PCMH_sub1"/>
</dbReference>
<dbReference type="InterPro" id="IPR036318">
    <property type="entry name" value="FAD-bd_PCMH-like_sf"/>
</dbReference>
<dbReference type="Pfam" id="PF01565">
    <property type="entry name" value="FAD_binding_4"/>
    <property type="match status" value="1"/>
</dbReference>
<dbReference type="Proteomes" id="UP001149140">
    <property type="component" value="Unassembled WGS sequence"/>
</dbReference>
<proteinExistence type="inferred from homology"/>
<dbReference type="InterPro" id="IPR016166">
    <property type="entry name" value="FAD-bd_PCMH"/>
</dbReference>
<dbReference type="GO" id="GO:0016491">
    <property type="term" value="F:oxidoreductase activity"/>
    <property type="evidence" value="ECO:0007669"/>
    <property type="project" value="UniProtKB-KW"/>
</dbReference>
<dbReference type="RefSeq" id="WP_270039926.1">
    <property type="nucleotide sequence ID" value="NZ_JAPDOD010000007.1"/>
</dbReference>
<evidence type="ECO:0000256" key="4">
    <source>
        <dbReference type="ARBA" id="ARBA00022827"/>
    </source>
</evidence>
<keyword evidence="8" id="KW-1185">Reference proteome</keyword>
<dbReference type="GO" id="GO:0071949">
    <property type="term" value="F:FAD binding"/>
    <property type="evidence" value="ECO:0007669"/>
    <property type="project" value="InterPro"/>
</dbReference>
<dbReference type="InterPro" id="IPR016164">
    <property type="entry name" value="FAD-linked_Oxase-like_C"/>
</dbReference>
<gene>
    <name evidence="7" type="ORF">OM076_11215</name>
</gene>
<keyword evidence="5" id="KW-0560">Oxidoreductase</keyword>
<accession>A0A9X3MTA8</accession>
<evidence type="ECO:0000256" key="2">
    <source>
        <dbReference type="ARBA" id="ARBA00005466"/>
    </source>
</evidence>
<evidence type="ECO:0000256" key="1">
    <source>
        <dbReference type="ARBA" id="ARBA00001974"/>
    </source>
</evidence>
<dbReference type="AlphaFoldDB" id="A0A9X3MTA8"/>